<dbReference type="EMBL" id="VJXY01000050">
    <property type="protein sequence ID" value="MBD6619936.1"/>
    <property type="molecule type" value="Genomic_DNA"/>
</dbReference>
<name>A0AA40VUP2_9NOST</name>
<dbReference type="Gene3D" id="2.70.70.10">
    <property type="entry name" value="Glucose Permease (Domain IIA)"/>
    <property type="match status" value="1"/>
</dbReference>
<dbReference type="SUPFAM" id="SSF51261">
    <property type="entry name" value="Duplicated hybrid motif"/>
    <property type="match status" value="1"/>
</dbReference>
<dbReference type="InterPro" id="IPR011055">
    <property type="entry name" value="Dup_hybrid_motif"/>
</dbReference>
<dbReference type="InterPro" id="IPR016047">
    <property type="entry name" value="M23ase_b-sheet_dom"/>
</dbReference>
<comment type="caution">
    <text evidence="3">The sequence shown here is derived from an EMBL/GenBank/DDBJ whole genome shotgun (WGS) entry which is preliminary data.</text>
</comment>
<organism evidence="3 4">
    <name type="scientific">Komarekiella delphini-convector SJRDD-AB1</name>
    <dbReference type="NCBI Taxonomy" id="2593771"/>
    <lineage>
        <taxon>Bacteria</taxon>
        <taxon>Bacillati</taxon>
        <taxon>Cyanobacteriota</taxon>
        <taxon>Cyanophyceae</taxon>
        <taxon>Nostocales</taxon>
        <taxon>Nostocaceae</taxon>
        <taxon>Komarekiella</taxon>
        <taxon>Komarekiella delphini-convector</taxon>
    </lineage>
</organism>
<dbReference type="GO" id="GO:0004222">
    <property type="term" value="F:metalloendopeptidase activity"/>
    <property type="evidence" value="ECO:0007669"/>
    <property type="project" value="TreeGrafter"/>
</dbReference>
<dbReference type="InterPro" id="IPR050570">
    <property type="entry name" value="Cell_wall_metabolism_enzyme"/>
</dbReference>
<feature type="transmembrane region" description="Helical" evidence="1">
    <location>
        <begin position="85"/>
        <end position="102"/>
    </location>
</feature>
<dbReference type="PANTHER" id="PTHR21666">
    <property type="entry name" value="PEPTIDASE-RELATED"/>
    <property type="match status" value="1"/>
</dbReference>
<keyword evidence="1" id="KW-0472">Membrane</keyword>
<dbReference type="Pfam" id="PF01551">
    <property type="entry name" value="Peptidase_M23"/>
    <property type="match status" value="1"/>
</dbReference>
<protein>
    <submittedName>
        <fullName evidence="3">M23 family metallopeptidase</fullName>
    </submittedName>
</protein>
<dbReference type="AlphaFoldDB" id="A0AA40VUP2"/>
<accession>A0AA40VUP2</accession>
<keyword evidence="1" id="KW-0812">Transmembrane</keyword>
<sequence>MIPQLIGLQIVLPFVLIAWLAIAPPHNFLGVSLQAFVTALTLFAIARMGVWVFPPWWTPYVYGLLFIVALVVRQHKLQRKLPSSWLGWIAIIGLVAFGVFAGNEAVQSWAGQFPPPIPAVDLAFPLRDGDYLIVNGGSGTRINAHVKTLDESVPRFRAYRGNSYGVDIVEIDSLGLRAKGLAPRDPAAYHIYGKSVLAPCPGQIVQAIDGFPDMTIPQTDPVNRAGNHVILRCGDIDVLLAHFRPQSLLVQTGTVVKVGDRIAEVGNSGVSDEPHLHVHAQRPGSSVAPFSGDPLPMRFNGRFLIRSDRVTMPK</sequence>
<feature type="domain" description="M23ase beta-sheet core" evidence="2">
    <location>
        <begin position="193"/>
        <end position="289"/>
    </location>
</feature>
<reference evidence="3" key="1">
    <citation type="submission" date="2019-07" db="EMBL/GenBank/DDBJ databases">
        <title>Toxilogical consequences of a new and cryptic species of cyanobacteria (Komarekiella delphini-convector) recovered from the epidermis of a bottlenose dolphin and 1500 ft. in the air.</title>
        <authorList>
            <person name="Brown A.O."/>
            <person name="Dvorak P."/>
            <person name="Villanueva C.D."/>
            <person name="Foss A.J."/>
            <person name="Garvey A.D."/>
            <person name="Gibson Q.A."/>
            <person name="Johansen J.R."/>
            <person name="Casamatta D.A."/>
        </authorList>
    </citation>
    <scope>NUCLEOTIDE SEQUENCE</scope>
    <source>
        <strain evidence="3">SJRDD-AB1</strain>
    </source>
</reference>
<evidence type="ECO:0000259" key="2">
    <source>
        <dbReference type="Pfam" id="PF01551"/>
    </source>
</evidence>
<feature type="transmembrane region" description="Helical" evidence="1">
    <location>
        <begin position="6"/>
        <end position="22"/>
    </location>
</feature>
<keyword evidence="4" id="KW-1185">Reference proteome</keyword>
<evidence type="ECO:0000313" key="3">
    <source>
        <dbReference type="EMBL" id="MBD6619936.1"/>
    </source>
</evidence>
<feature type="transmembrane region" description="Helical" evidence="1">
    <location>
        <begin position="29"/>
        <end position="50"/>
    </location>
</feature>
<dbReference type="Proteomes" id="UP001165986">
    <property type="component" value="Unassembled WGS sequence"/>
</dbReference>
<keyword evidence="1" id="KW-1133">Transmembrane helix</keyword>
<proteinExistence type="predicted"/>
<dbReference type="CDD" id="cd12797">
    <property type="entry name" value="M23_peptidase"/>
    <property type="match status" value="1"/>
</dbReference>
<dbReference type="PANTHER" id="PTHR21666:SF285">
    <property type="entry name" value="M23 FAMILY METALLOPEPTIDASE"/>
    <property type="match status" value="1"/>
</dbReference>
<gene>
    <name evidence="3" type="ORF">FNW02_30065</name>
</gene>
<evidence type="ECO:0000313" key="4">
    <source>
        <dbReference type="Proteomes" id="UP001165986"/>
    </source>
</evidence>
<feature type="transmembrane region" description="Helical" evidence="1">
    <location>
        <begin position="56"/>
        <end position="73"/>
    </location>
</feature>
<evidence type="ECO:0000256" key="1">
    <source>
        <dbReference type="SAM" id="Phobius"/>
    </source>
</evidence>